<sequence>MNELVDSFVSFLANITEADFVAFYLEKEGLFQPLSFFSLKPGVYPNYFSQKDNNYVVNHVISKWDTNVTSDVGSLEKEGLPLEGIGSYPRVFMAFPFKLGSDRAFLMFCSYNISSFNEKQQRLVKDGIDILKSIVNLQEQLDYSKVFGAKLNFMAYALNLFVSLPLKEAFSEWCSASGVELGVLFVGKEDVLRPIALYKGPTFPEDVEIEIGARSIVRLAYEKNDSYIYETEKIELFDGYNRYAVVIPIRKPMFDGVLVLASPEEDFFSTQLQDVLNSFSYILGIAAIAVNEAEQPCMEPLEIENRLKIMASRAQREDKILGILLFTVKNIEKEYQRRGLWDVESRMNEVYKKASLISPSPEVLLRLTDNAILMARIFDDLEQVQSYKQLFNTATADVLDFKEHNVDLFIYPVEYNRVDDLLKSVSDRVVKSKKRGIL</sequence>
<gene>
    <name evidence="1" type="ORF">TST_1683</name>
</gene>
<name>A0A0S3QVV8_THET7</name>
<dbReference type="RefSeq" id="WP_068550633.1">
    <property type="nucleotide sequence ID" value="NZ_AP013035.1"/>
</dbReference>
<organism evidence="1 2">
    <name type="scientific">Thermosulfidibacter takaii (strain DSM 17441 / JCM 13301 / NBRC 103674 / ABI70S6)</name>
    <dbReference type="NCBI Taxonomy" id="1298851"/>
    <lineage>
        <taxon>Bacteria</taxon>
        <taxon>Pseudomonadati</taxon>
        <taxon>Thermosulfidibacterota</taxon>
        <taxon>Thermosulfidibacteria</taxon>
        <taxon>Thermosulfidibacterales</taxon>
        <taxon>Thermosulfidibacteraceae</taxon>
    </lineage>
</organism>
<evidence type="ECO:0000313" key="2">
    <source>
        <dbReference type="Proteomes" id="UP000063234"/>
    </source>
</evidence>
<keyword evidence="2" id="KW-1185">Reference proteome</keyword>
<dbReference type="STRING" id="1298851.TST_1683"/>
<reference evidence="2" key="1">
    <citation type="journal article" date="2018" name="Science">
        <title>A primordial and reversible TCA cycle in a facultatively chemolithoautotrophic thermophile.</title>
        <authorList>
            <person name="Nunoura T."/>
            <person name="Chikaraishi Y."/>
            <person name="Izaki R."/>
            <person name="Suwa T."/>
            <person name="Sato T."/>
            <person name="Harada T."/>
            <person name="Mori K."/>
            <person name="Kato Y."/>
            <person name="Miyazaki M."/>
            <person name="Shimamura S."/>
            <person name="Yanagawa K."/>
            <person name="Shuto A."/>
            <person name="Ohkouchi N."/>
            <person name="Fujita N."/>
            <person name="Takaki Y."/>
            <person name="Atomi H."/>
            <person name="Takai K."/>
        </authorList>
    </citation>
    <scope>NUCLEOTIDE SEQUENCE [LARGE SCALE GENOMIC DNA]</scope>
    <source>
        <strain evidence="2">DSM 17441 / JCM 13301 / NBRC 103674 / ABI70S6</strain>
    </source>
</reference>
<proteinExistence type="predicted"/>
<dbReference type="EMBL" id="AP013035">
    <property type="protein sequence ID" value="BAT72467.1"/>
    <property type="molecule type" value="Genomic_DNA"/>
</dbReference>
<dbReference type="AlphaFoldDB" id="A0A0S3QVV8"/>
<evidence type="ECO:0000313" key="1">
    <source>
        <dbReference type="EMBL" id="BAT72467.1"/>
    </source>
</evidence>
<accession>A0A0S3QVV8</accession>
<dbReference type="KEGG" id="ttk:TST_1683"/>
<protein>
    <submittedName>
        <fullName evidence="1">Uncharacterized protein</fullName>
    </submittedName>
</protein>
<dbReference type="Proteomes" id="UP000063234">
    <property type="component" value="Chromosome"/>
</dbReference>